<feature type="region of interest" description="Disordered" evidence="9">
    <location>
        <begin position="250"/>
        <end position="272"/>
    </location>
</feature>
<evidence type="ECO:0000313" key="13">
    <source>
        <dbReference type="Proteomes" id="UP001150062"/>
    </source>
</evidence>
<dbReference type="Gene3D" id="1.25.40.270">
    <property type="entry name" value="Vacuolar protein sorting-associated protein vta1"/>
    <property type="match status" value="1"/>
</dbReference>
<sequence length="318" mass="36345">MSSLPQCLKFLSPYLARANEIKRAAPKMYYYVRVYALTKAVEKLRAGELGDNGQSSVIMFMDAVEKERSELNINIESEKAKAYVQVFALRVFKAANDEDLAGMASKKTARAFYAASIFLESLKQFGNLSNDIQEKIKYSKWKTTYLLKCFREGRQPIPGPPGGIKNENNPEIKENKTDLENTDSGEDSEDDDIIEMKKNKFTKKKQGDNNLSKSEGNSFSSLSEQEEEDDDDDDDENLKSKLVINKLKKNKKKRQLYTDSDSESDSDSDDYDYEKIDQARKYTKQGLSSLDFNDIPSAIQKYQLVIKILKELENDKKK</sequence>
<feature type="compositionally biased region" description="Acidic residues" evidence="9">
    <location>
        <begin position="224"/>
        <end position="236"/>
    </location>
</feature>
<gene>
    <name evidence="12" type="ORF">M0813_26405</name>
</gene>
<name>A0ABQ8Y0P4_9EUKA</name>
<dbReference type="InterPro" id="IPR041212">
    <property type="entry name" value="Vta1_C"/>
</dbReference>
<reference evidence="12" key="1">
    <citation type="submission" date="2022-08" db="EMBL/GenBank/DDBJ databases">
        <title>Novel sulfate-reducing endosymbionts in the free-living metamonad Anaeramoeba.</title>
        <authorList>
            <person name="Jerlstrom-Hultqvist J."/>
            <person name="Cepicka I."/>
            <person name="Gallot-Lavallee L."/>
            <person name="Salas-Leiva D."/>
            <person name="Curtis B.A."/>
            <person name="Zahonova K."/>
            <person name="Pipaliya S."/>
            <person name="Dacks J."/>
            <person name="Roger A.J."/>
        </authorList>
    </citation>
    <scope>NUCLEOTIDE SEQUENCE</scope>
    <source>
        <strain evidence="12">Schooner1</strain>
    </source>
</reference>
<keyword evidence="4" id="KW-0813">Transport</keyword>
<evidence type="ECO:0000256" key="5">
    <source>
        <dbReference type="ARBA" id="ARBA00022490"/>
    </source>
</evidence>
<feature type="region of interest" description="Disordered" evidence="9">
    <location>
        <begin position="152"/>
        <end position="238"/>
    </location>
</feature>
<feature type="compositionally biased region" description="Basic and acidic residues" evidence="9">
    <location>
        <begin position="168"/>
        <end position="179"/>
    </location>
</feature>
<evidence type="ECO:0000256" key="4">
    <source>
        <dbReference type="ARBA" id="ARBA00022448"/>
    </source>
</evidence>
<comment type="similarity">
    <text evidence="3">Belongs to the VTA1 family.</text>
</comment>
<organism evidence="12 13">
    <name type="scientific">Anaeramoeba flamelloides</name>
    <dbReference type="NCBI Taxonomy" id="1746091"/>
    <lineage>
        <taxon>Eukaryota</taxon>
        <taxon>Metamonada</taxon>
        <taxon>Anaeramoebidae</taxon>
        <taxon>Anaeramoeba</taxon>
    </lineage>
</organism>
<dbReference type="InterPro" id="IPR044538">
    <property type="entry name" value="Vta1-like"/>
</dbReference>
<evidence type="ECO:0000259" key="11">
    <source>
        <dbReference type="Pfam" id="PF18097"/>
    </source>
</evidence>
<feature type="domain" description="Vta1 C-terminal" evidence="11">
    <location>
        <begin position="274"/>
        <end position="301"/>
    </location>
</feature>
<evidence type="ECO:0000256" key="2">
    <source>
        <dbReference type="ARBA" id="ARBA00004496"/>
    </source>
</evidence>
<dbReference type="EMBL" id="JAOAOG010000233">
    <property type="protein sequence ID" value="KAJ6238435.1"/>
    <property type="molecule type" value="Genomic_DNA"/>
</dbReference>
<proteinExistence type="inferred from homology"/>
<evidence type="ECO:0000256" key="3">
    <source>
        <dbReference type="ARBA" id="ARBA00007895"/>
    </source>
</evidence>
<feature type="compositionally biased region" description="Polar residues" evidence="9">
    <location>
        <begin position="208"/>
        <end position="223"/>
    </location>
</feature>
<keyword evidence="6" id="KW-0967">Endosome</keyword>
<evidence type="ECO:0000256" key="8">
    <source>
        <dbReference type="ARBA" id="ARBA00023136"/>
    </source>
</evidence>
<dbReference type="Proteomes" id="UP001150062">
    <property type="component" value="Unassembled WGS sequence"/>
</dbReference>
<evidence type="ECO:0000256" key="1">
    <source>
        <dbReference type="ARBA" id="ARBA00004481"/>
    </source>
</evidence>
<dbReference type="Pfam" id="PF04652">
    <property type="entry name" value="Vta1"/>
    <property type="match status" value="1"/>
</dbReference>
<comment type="subcellular location">
    <subcellularLocation>
        <location evidence="2">Cytoplasm</location>
    </subcellularLocation>
    <subcellularLocation>
        <location evidence="1">Endosome membrane</location>
        <topology evidence="1">Peripheral membrane protein</topology>
    </subcellularLocation>
</comment>
<evidence type="ECO:0000256" key="7">
    <source>
        <dbReference type="ARBA" id="ARBA00022927"/>
    </source>
</evidence>
<dbReference type="PANTHER" id="PTHR46009">
    <property type="entry name" value="VACUOLAR PROTEIN SORTING-ASSOCIATED PROTEIN VTA1 HOMOLOG"/>
    <property type="match status" value="1"/>
</dbReference>
<protein>
    <submittedName>
        <fullName evidence="12">Vacuolar protein sorting-associated protein vta1</fullName>
    </submittedName>
</protein>
<dbReference type="PANTHER" id="PTHR46009:SF1">
    <property type="entry name" value="VACUOLAR PROTEIN SORTING-ASSOCIATED PROTEIN VTA1 HOMOLOG"/>
    <property type="match status" value="1"/>
</dbReference>
<feature type="compositionally biased region" description="Acidic residues" evidence="9">
    <location>
        <begin position="180"/>
        <end position="193"/>
    </location>
</feature>
<dbReference type="InterPro" id="IPR039431">
    <property type="entry name" value="Vta1/CALS_N"/>
</dbReference>
<accession>A0ABQ8Y0P4</accession>
<evidence type="ECO:0000313" key="12">
    <source>
        <dbReference type="EMBL" id="KAJ6238435.1"/>
    </source>
</evidence>
<feature type="domain" description="Vta1/callose synthase N-terminal" evidence="10">
    <location>
        <begin position="11"/>
        <end position="152"/>
    </location>
</feature>
<feature type="compositionally biased region" description="Acidic residues" evidence="9">
    <location>
        <begin position="260"/>
        <end position="272"/>
    </location>
</feature>
<evidence type="ECO:0000256" key="9">
    <source>
        <dbReference type="SAM" id="MobiDB-lite"/>
    </source>
</evidence>
<keyword evidence="7" id="KW-0653">Protein transport</keyword>
<dbReference type="Pfam" id="PF18097">
    <property type="entry name" value="Vta1_C"/>
    <property type="match status" value="1"/>
</dbReference>
<keyword evidence="5" id="KW-0963">Cytoplasm</keyword>
<keyword evidence="8" id="KW-0472">Membrane</keyword>
<dbReference type="Gene3D" id="1.20.5.420">
    <property type="entry name" value="Immunoglobulin FC, subunit C"/>
    <property type="match status" value="1"/>
</dbReference>
<comment type="caution">
    <text evidence="12">The sequence shown here is derived from an EMBL/GenBank/DDBJ whole genome shotgun (WGS) entry which is preliminary data.</text>
</comment>
<keyword evidence="13" id="KW-1185">Reference proteome</keyword>
<dbReference type="InterPro" id="IPR023175">
    <property type="entry name" value="Vta1/CALS_N_sf"/>
</dbReference>
<evidence type="ECO:0000256" key="6">
    <source>
        <dbReference type="ARBA" id="ARBA00022753"/>
    </source>
</evidence>
<evidence type="ECO:0000259" key="10">
    <source>
        <dbReference type="Pfam" id="PF04652"/>
    </source>
</evidence>